<dbReference type="EMBL" id="BAAABY010000070">
    <property type="protein sequence ID" value="GAA0501094.1"/>
    <property type="molecule type" value="Genomic_DNA"/>
</dbReference>
<comment type="caution">
    <text evidence="1">The sequence shown here is derived from an EMBL/GenBank/DDBJ whole genome shotgun (WGS) entry which is preliminary data.</text>
</comment>
<reference evidence="1 2" key="1">
    <citation type="journal article" date="2019" name="Int. J. Syst. Evol. Microbiol.">
        <title>The Global Catalogue of Microorganisms (GCM) 10K type strain sequencing project: providing services to taxonomists for standard genome sequencing and annotation.</title>
        <authorList>
            <consortium name="The Broad Institute Genomics Platform"/>
            <consortium name="The Broad Institute Genome Sequencing Center for Infectious Disease"/>
            <person name="Wu L."/>
            <person name="Ma J."/>
        </authorList>
    </citation>
    <scope>NUCLEOTIDE SEQUENCE [LARGE SCALE GENOMIC DNA]</scope>
    <source>
        <strain evidence="1 2">JCM 4805</strain>
    </source>
</reference>
<sequence length="212" mass="23930">MATTDITISVENLAKGDEIVAYTVWNFDSGTRVVTGSWIVDSLRWKAANRLADVYTDGVLLMFRRGDQVTVRRSTAPEVQVKTTKQQPTKGQQFTRDMRHFLSIGTRTRRDRKGFDLHREIVEWVVTAAMQRGTLHPDQEAAFIPAFDAACAWIKDIKNGRGSWMVIEHINQLSPWQFCKFLGDMVDAGVNTSSAGAQYFAQMRTQLLTQAA</sequence>
<gene>
    <name evidence="1" type="ORF">GCM10010361_78280</name>
</gene>
<dbReference type="Proteomes" id="UP001500909">
    <property type="component" value="Unassembled WGS sequence"/>
</dbReference>
<evidence type="ECO:0000313" key="1">
    <source>
        <dbReference type="EMBL" id="GAA0501094.1"/>
    </source>
</evidence>
<accession>A0ABN1BM99</accession>
<protein>
    <submittedName>
        <fullName evidence="1">Uncharacterized protein</fullName>
    </submittedName>
</protein>
<dbReference type="RefSeq" id="WP_346100476.1">
    <property type="nucleotide sequence ID" value="NZ_BAAABY010000070.1"/>
</dbReference>
<proteinExistence type="predicted"/>
<evidence type="ECO:0000313" key="2">
    <source>
        <dbReference type="Proteomes" id="UP001500909"/>
    </source>
</evidence>
<keyword evidence="2" id="KW-1185">Reference proteome</keyword>
<name>A0ABN1BM99_9ACTN</name>
<organism evidence="1 2">
    <name type="scientific">Streptomyces olivaceiscleroticus</name>
    <dbReference type="NCBI Taxonomy" id="68245"/>
    <lineage>
        <taxon>Bacteria</taxon>
        <taxon>Bacillati</taxon>
        <taxon>Actinomycetota</taxon>
        <taxon>Actinomycetes</taxon>
        <taxon>Kitasatosporales</taxon>
        <taxon>Streptomycetaceae</taxon>
        <taxon>Streptomyces</taxon>
    </lineage>
</organism>